<evidence type="ECO:0000313" key="1">
    <source>
        <dbReference type="EMBL" id="CAL1280603.1"/>
    </source>
</evidence>
<organism evidence="1 2">
    <name type="scientific">Larinioides sclopetarius</name>
    <dbReference type="NCBI Taxonomy" id="280406"/>
    <lineage>
        <taxon>Eukaryota</taxon>
        <taxon>Metazoa</taxon>
        <taxon>Ecdysozoa</taxon>
        <taxon>Arthropoda</taxon>
        <taxon>Chelicerata</taxon>
        <taxon>Arachnida</taxon>
        <taxon>Araneae</taxon>
        <taxon>Araneomorphae</taxon>
        <taxon>Entelegynae</taxon>
        <taxon>Araneoidea</taxon>
        <taxon>Araneidae</taxon>
        <taxon>Larinioides</taxon>
    </lineage>
</organism>
<accession>A0AAV2A9F6</accession>
<evidence type="ECO:0000313" key="2">
    <source>
        <dbReference type="Proteomes" id="UP001497382"/>
    </source>
</evidence>
<name>A0AAV2A9F6_9ARAC</name>
<sequence length="92" mass="11136">MVDCDYLTDWNKVFYVLDNYEEFFSSSELLSSLFHRRGLRVKLRNESAAYDLDHHDRYESIRNPRMQYRILAQGWPSTTSKDNCYISMPHYE</sequence>
<protein>
    <submittedName>
        <fullName evidence="1">Uncharacterized protein</fullName>
    </submittedName>
</protein>
<dbReference type="Proteomes" id="UP001497382">
    <property type="component" value="Unassembled WGS sequence"/>
</dbReference>
<dbReference type="AlphaFoldDB" id="A0AAV2A9F6"/>
<keyword evidence="2" id="KW-1185">Reference proteome</keyword>
<dbReference type="EMBL" id="CAXIEN010000134">
    <property type="protein sequence ID" value="CAL1280603.1"/>
    <property type="molecule type" value="Genomic_DNA"/>
</dbReference>
<comment type="caution">
    <text evidence="1">The sequence shown here is derived from an EMBL/GenBank/DDBJ whole genome shotgun (WGS) entry which is preliminary data.</text>
</comment>
<reference evidence="1 2" key="1">
    <citation type="submission" date="2024-04" db="EMBL/GenBank/DDBJ databases">
        <authorList>
            <person name="Rising A."/>
            <person name="Reimegard J."/>
            <person name="Sonavane S."/>
            <person name="Akerstrom W."/>
            <person name="Nylinder S."/>
            <person name="Hedman E."/>
            <person name="Kallberg Y."/>
        </authorList>
    </citation>
    <scope>NUCLEOTIDE SEQUENCE [LARGE SCALE GENOMIC DNA]</scope>
</reference>
<gene>
    <name evidence="1" type="ORF">LARSCL_LOCUS11067</name>
</gene>
<proteinExistence type="predicted"/>